<reference evidence="3 4" key="1">
    <citation type="submission" date="2018-10" db="EMBL/GenBank/DDBJ databases">
        <title>Natrarchaeobius chitinivorans gen. nov., sp. nov., and Natrarchaeobius haloalkaliphilus sp. nov., alkaliphilic, chitin-utilizing haloarchaea from hypersaline alkaline lakes.</title>
        <authorList>
            <person name="Sorokin D.Y."/>
            <person name="Elcheninov A.G."/>
            <person name="Kostrikina N.A."/>
            <person name="Bale N.J."/>
            <person name="Sinninghe Damste J.S."/>
            <person name="Khijniak T.V."/>
            <person name="Kublanov I.V."/>
            <person name="Toshchakov S.V."/>
        </authorList>
    </citation>
    <scope>NUCLEOTIDE SEQUENCE [LARGE SCALE GENOMIC DNA]</scope>
    <source>
        <strain evidence="3 4">AArcht-Sl</strain>
    </source>
</reference>
<sequence>MTDRSDELTERRETDSSQDILEETDRLLSESEAGDASSERRSHERADRQHADEHRETATEHHQPMDEPSTATGGSRFRPSRSLGEYFSPKAFFALALLVSAGLLAGQTLSPIGSIGRIGGMFAIAFFVGLLTSKRRYLEVSAVGVSVGAVAMVLFDFTLAVVGSGRLLVAIGAAVGLVATVAGYYFGRDLRDGLVRDVN</sequence>
<feature type="transmembrane region" description="Helical" evidence="2">
    <location>
        <begin position="115"/>
        <end position="133"/>
    </location>
</feature>
<evidence type="ECO:0000256" key="1">
    <source>
        <dbReference type="SAM" id="MobiDB-lite"/>
    </source>
</evidence>
<dbReference type="OrthoDB" id="242095at2157"/>
<dbReference type="Proteomes" id="UP000273828">
    <property type="component" value="Unassembled WGS sequence"/>
</dbReference>
<keyword evidence="4" id="KW-1185">Reference proteome</keyword>
<evidence type="ECO:0000313" key="3">
    <source>
        <dbReference type="EMBL" id="RQG91646.1"/>
    </source>
</evidence>
<keyword evidence="2" id="KW-0472">Membrane</keyword>
<feature type="region of interest" description="Disordered" evidence="1">
    <location>
        <begin position="1"/>
        <end position="77"/>
    </location>
</feature>
<keyword evidence="2" id="KW-1133">Transmembrane helix</keyword>
<keyword evidence="2" id="KW-0812">Transmembrane</keyword>
<comment type="caution">
    <text evidence="3">The sequence shown here is derived from an EMBL/GenBank/DDBJ whole genome shotgun (WGS) entry which is preliminary data.</text>
</comment>
<accession>A0A3N6MCZ7</accession>
<protein>
    <submittedName>
        <fullName evidence="3">DUF456 domain-containing protein</fullName>
    </submittedName>
</protein>
<feature type="transmembrane region" description="Helical" evidence="2">
    <location>
        <begin position="167"/>
        <end position="186"/>
    </location>
</feature>
<dbReference type="AlphaFoldDB" id="A0A3N6MCZ7"/>
<feature type="transmembrane region" description="Helical" evidence="2">
    <location>
        <begin position="140"/>
        <end position="161"/>
    </location>
</feature>
<evidence type="ECO:0000313" key="4">
    <source>
        <dbReference type="Proteomes" id="UP000273828"/>
    </source>
</evidence>
<feature type="transmembrane region" description="Helical" evidence="2">
    <location>
        <begin position="91"/>
        <end position="109"/>
    </location>
</feature>
<evidence type="ECO:0000256" key="2">
    <source>
        <dbReference type="SAM" id="Phobius"/>
    </source>
</evidence>
<gene>
    <name evidence="3" type="ORF">EA462_06775</name>
</gene>
<proteinExistence type="predicted"/>
<feature type="compositionally biased region" description="Basic and acidic residues" evidence="1">
    <location>
        <begin position="37"/>
        <end position="65"/>
    </location>
</feature>
<organism evidence="3 4">
    <name type="scientific">Natrarchaeobius halalkaliphilus</name>
    <dbReference type="NCBI Taxonomy" id="1679091"/>
    <lineage>
        <taxon>Archaea</taxon>
        <taxon>Methanobacteriati</taxon>
        <taxon>Methanobacteriota</taxon>
        <taxon>Stenosarchaea group</taxon>
        <taxon>Halobacteria</taxon>
        <taxon>Halobacteriales</taxon>
        <taxon>Natrialbaceae</taxon>
        <taxon>Natrarchaeobius</taxon>
    </lineage>
</organism>
<name>A0A3N6MCZ7_9EURY</name>
<dbReference type="RefSeq" id="WP_124177776.1">
    <property type="nucleotide sequence ID" value="NZ_REFY01000002.1"/>
</dbReference>
<feature type="compositionally biased region" description="Basic and acidic residues" evidence="1">
    <location>
        <begin position="1"/>
        <end position="15"/>
    </location>
</feature>
<dbReference type="EMBL" id="REFY01000002">
    <property type="protein sequence ID" value="RQG91646.1"/>
    <property type="molecule type" value="Genomic_DNA"/>
</dbReference>